<keyword evidence="2" id="KW-0472">Membrane</keyword>
<evidence type="ECO:0000313" key="3">
    <source>
        <dbReference type="EMBL" id="ETS01900.1"/>
    </source>
</evidence>
<feature type="region of interest" description="Disordered" evidence="1">
    <location>
        <begin position="160"/>
        <end position="222"/>
    </location>
</feature>
<dbReference type="OrthoDB" id="4900393at2759"/>
<keyword evidence="2" id="KW-1133">Transmembrane helix</keyword>
<evidence type="ECO:0000256" key="1">
    <source>
        <dbReference type="SAM" id="MobiDB-lite"/>
    </source>
</evidence>
<dbReference type="HOGENOM" id="CLU_1138269_0_0_1"/>
<evidence type="ECO:0008006" key="5">
    <source>
        <dbReference type="Google" id="ProtNLM"/>
    </source>
</evidence>
<feature type="compositionally biased region" description="Polar residues" evidence="1">
    <location>
        <begin position="212"/>
        <end position="222"/>
    </location>
</feature>
<evidence type="ECO:0000256" key="2">
    <source>
        <dbReference type="SAM" id="Phobius"/>
    </source>
</evidence>
<protein>
    <recommendedName>
        <fullName evidence="5">Mid2 domain-containing protein</fullName>
    </recommendedName>
</protein>
<dbReference type="Proteomes" id="UP000024376">
    <property type="component" value="Unassembled WGS sequence"/>
</dbReference>
<keyword evidence="2" id="KW-0812">Transmembrane</keyword>
<accession>A0A024S991</accession>
<proteinExistence type="predicted"/>
<organism evidence="3 4">
    <name type="scientific">Hypocrea jecorina (strain ATCC 56765 / BCRC 32924 / NRRL 11460 / Rut C-30)</name>
    <name type="common">Trichoderma reesei</name>
    <dbReference type="NCBI Taxonomy" id="1344414"/>
    <lineage>
        <taxon>Eukaryota</taxon>
        <taxon>Fungi</taxon>
        <taxon>Dikarya</taxon>
        <taxon>Ascomycota</taxon>
        <taxon>Pezizomycotina</taxon>
        <taxon>Sordariomycetes</taxon>
        <taxon>Hypocreomycetidae</taxon>
        <taxon>Hypocreales</taxon>
        <taxon>Hypocreaceae</taxon>
        <taxon>Trichoderma</taxon>
    </lineage>
</organism>
<dbReference type="EMBL" id="KI911147">
    <property type="protein sequence ID" value="ETS01900.1"/>
    <property type="molecule type" value="Genomic_DNA"/>
</dbReference>
<feature type="region of interest" description="Disordered" evidence="1">
    <location>
        <begin position="112"/>
        <end position="142"/>
    </location>
</feature>
<sequence length="222" mass="24470">MHIPQPPSPTPPPFLQARQLDFHILTQTLIRPSTTIITTITLGTIEPTSTESTAAAVPLPVTSHHHTGLSGGQIGAILGSVVGIVVLLLIIGFCYVGRRRVPITYDDEKEHKYKYKRQTHHNNDVGTSQKKKKKAKGKGSRATRGVYEYDYTQEEAVYYTEAPSKSKKKSSSSSSKKKNNGTTVQEPDPAVVAERIPGGPRYPTYRAIPISNPRNPQIWRTG</sequence>
<gene>
    <name evidence="3" type="ORF">M419DRAFT_130314</name>
</gene>
<evidence type="ECO:0000313" key="4">
    <source>
        <dbReference type="Proteomes" id="UP000024376"/>
    </source>
</evidence>
<feature type="compositionally biased region" description="Basic residues" evidence="1">
    <location>
        <begin position="129"/>
        <end position="141"/>
    </location>
</feature>
<feature type="transmembrane region" description="Helical" evidence="2">
    <location>
        <begin position="74"/>
        <end position="96"/>
    </location>
</feature>
<name>A0A024S991_HYPJR</name>
<dbReference type="AlphaFoldDB" id="A0A024S991"/>
<dbReference type="KEGG" id="trr:M419DRAFT_130314"/>
<reference evidence="4" key="1">
    <citation type="journal article" date="2013" name="Ind. Biotechnol.">
        <title>Comparative genomics analysis of Trichoderma reesei strains.</title>
        <authorList>
            <person name="Koike H."/>
            <person name="Aerts A."/>
            <person name="LaButti K."/>
            <person name="Grigoriev I.V."/>
            <person name="Baker S.E."/>
        </authorList>
    </citation>
    <scope>NUCLEOTIDE SEQUENCE [LARGE SCALE GENOMIC DNA]</scope>
    <source>
        <strain evidence="4">ATCC 56765 / BCRC 32924 / NRRL 11460 / Rut C-30</strain>
    </source>
</reference>
<feature type="compositionally biased region" description="Basic residues" evidence="1">
    <location>
        <begin position="165"/>
        <end position="179"/>
    </location>
</feature>